<gene>
    <name evidence="3" type="ORF">GCM10022267_13640</name>
</gene>
<evidence type="ECO:0000259" key="2">
    <source>
        <dbReference type="Pfam" id="PF25583"/>
    </source>
</evidence>
<dbReference type="Pfam" id="PF25583">
    <property type="entry name" value="WCX"/>
    <property type="match status" value="1"/>
</dbReference>
<dbReference type="PANTHER" id="PTHR34580:SF3">
    <property type="entry name" value="PROTEIN PAFB"/>
    <property type="match status" value="1"/>
</dbReference>
<evidence type="ECO:0000259" key="1">
    <source>
        <dbReference type="Pfam" id="PF13280"/>
    </source>
</evidence>
<organism evidence="3 4">
    <name type="scientific">Lentzea roselyniae</name>
    <dbReference type="NCBI Taxonomy" id="531940"/>
    <lineage>
        <taxon>Bacteria</taxon>
        <taxon>Bacillati</taxon>
        <taxon>Actinomycetota</taxon>
        <taxon>Actinomycetes</taxon>
        <taxon>Pseudonocardiales</taxon>
        <taxon>Pseudonocardiaceae</taxon>
        <taxon>Lentzea</taxon>
    </lineage>
</organism>
<name>A0ABP7AB15_9PSEU</name>
<sequence length="323" mass="35528">MSVAIARAERLVNLVLCLLSTRQYLTAERIRAIVPGYHEAPTDEAFFRMFERDKSELRDLGVPLETGRQSNVEGAEDGYRIARRDYELGDIDLEPDEAAAVALAARLWDSPQLTGAVHGALIKLRAAGVDVDQDAPAAVEPKVRANEPAFPPLLQAVQAGQVVTFGYRKPPPGGQKERTVEPWGVVAWRGKWYLVGWDRDRDDTRCFRLSRVVGQVRTVGKPGVVKVPEGTDLMSLIARTEADPHHTAPAKIWVAKGRALGVRRHAKIIEERDGGDIVEIDLKFPDSAAKWLAGFGPDVVVLEPEVLAKSVRDRLQGALEGAR</sequence>
<evidence type="ECO:0000313" key="4">
    <source>
        <dbReference type="Proteomes" id="UP001500711"/>
    </source>
</evidence>
<dbReference type="PROSITE" id="PS52050">
    <property type="entry name" value="WYL"/>
    <property type="match status" value="1"/>
</dbReference>
<dbReference type="Pfam" id="PF13280">
    <property type="entry name" value="WYL"/>
    <property type="match status" value="1"/>
</dbReference>
<proteinExistence type="predicted"/>
<dbReference type="PANTHER" id="PTHR34580">
    <property type="match status" value="1"/>
</dbReference>
<reference evidence="4" key="1">
    <citation type="journal article" date="2019" name="Int. J. Syst. Evol. Microbiol.">
        <title>The Global Catalogue of Microorganisms (GCM) 10K type strain sequencing project: providing services to taxonomists for standard genome sequencing and annotation.</title>
        <authorList>
            <consortium name="The Broad Institute Genomics Platform"/>
            <consortium name="The Broad Institute Genome Sequencing Center for Infectious Disease"/>
            <person name="Wu L."/>
            <person name="Ma J."/>
        </authorList>
    </citation>
    <scope>NUCLEOTIDE SEQUENCE [LARGE SCALE GENOMIC DNA]</scope>
    <source>
        <strain evidence="4">JCM 17494</strain>
    </source>
</reference>
<dbReference type="InterPro" id="IPR057727">
    <property type="entry name" value="WCX_dom"/>
</dbReference>
<evidence type="ECO:0000313" key="3">
    <source>
        <dbReference type="EMBL" id="GAA3628478.1"/>
    </source>
</evidence>
<feature type="domain" description="WYL" evidence="1">
    <location>
        <begin position="149"/>
        <end position="212"/>
    </location>
</feature>
<dbReference type="InterPro" id="IPR051534">
    <property type="entry name" value="CBASS_pafABC_assoc_protein"/>
</dbReference>
<keyword evidence="4" id="KW-1185">Reference proteome</keyword>
<accession>A0ABP7AB15</accession>
<dbReference type="EMBL" id="BAABBE010000003">
    <property type="protein sequence ID" value="GAA3628478.1"/>
    <property type="molecule type" value="Genomic_DNA"/>
</dbReference>
<dbReference type="InterPro" id="IPR026881">
    <property type="entry name" value="WYL_dom"/>
</dbReference>
<protein>
    <submittedName>
        <fullName evidence="3">WYL domain-containing protein</fullName>
    </submittedName>
</protein>
<comment type="caution">
    <text evidence="3">The sequence shown here is derived from an EMBL/GenBank/DDBJ whole genome shotgun (WGS) entry which is preliminary data.</text>
</comment>
<feature type="domain" description="WCX" evidence="2">
    <location>
        <begin position="249"/>
        <end position="319"/>
    </location>
</feature>
<dbReference type="Proteomes" id="UP001500711">
    <property type="component" value="Unassembled WGS sequence"/>
</dbReference>